<keyword evidence="7" id="KW-0963">Cytoplasm</keyword>
<dbReference type="PROSITE" id="PS00965">
    <property type="entry name" value="PMI_I_1"/>
    <property type="match status" value="1"/>
</dbReference>
<dbReference type="AlphaFoldDB" id="A0AAU9XJR9"/>
<comment type="similarity">
    <text evidence="4">Belongs to the mannose-6-phosphate isomerase type 1 family.</text>
</comment>
<dbReference type="FunFam" id="1.10.441.10:FF:000001">
    <property type="entry name" value="Mannose-6-phosphate isomerase"/>
    <property type="match status" value="1"/>
</dbReference>
<evidence type="ECO:0000256" key="5">
    <source>
        <dbReference type="ARBA" id="ARBA00011956"/>
    </source>
</evidence>
<accession>A0AAU9XJR9</accession>
<dbReference type="InterPro" id="IPR014710">
    <property type="entry name" value="RmlC-like_jellyroll"/>
</dbReference>
<evidence type="ECO:0000256" key="3">
    <source>
        <dbReference type="ARBA" id="ARBA00004666"/>
    </source>
</evidence>
<comment type="subcellular location">
    <subcellularLocation>
        <location evidence="2">Cytoplasm</location>
    </subcellularLocation>
</comment>
<dbReference type="PANTHER" id="PTHR10309:SF0">
    <property type="entry name" value="MANNOSE-6-PHOSPHATE ISOMERASE"/>
    <property type="match status" value="1"/>
</dbReference>
<keyword evidence="19" id="KW-1185">Reference proteome</keyword>
<sequence length="416" mass="45803">MNCFFTLLPVVELKCAVQCYAWGKIGLNSTVAQLALTSPSFHLEEDKPYSEFWMGTHPNGPSKVLKEGKESLLSDWIESNKDVLGNKVKEIFGGKLPFLFKVLSVNKALSIQAHPNKPHAELLHDKRPDVYKDPNHKPEMAIALTPFEGLCGFRPLDEIQKFVKTIPELSAVIGQEATTALVTGSDPHALKKAFTALMTSSQDAVSEQLGKLLLRLQEKKTSGHDISNQSSELLFRLNSQFPGDVGCFCIYFLNHIVLQPGQAMFLGPNLPHAYLAGDCMECMACSDNVVRAGLTPKFKDVETLCEMLEYNCGSKEENIFPCHQDPSDSHVTIYDPPVSDFTVSRIKIPASCPSYKFKALSGPSICVVISGSGAVEDTASKICLNRGTVLFIPANTTLDVTCKEEDMEIYRAYCVL</sequence>
<reference evidence="18 19" key="1">
    <citation type="submission" date="2022-05" db="EMBL/GenBank/DDBJ databases">
        <authorList>
            <consortium name="Genoscope - CEA"/>
            <person name="William W."/>
        </authorList>
    </citation>
    <scope>NUCLEOTIDE SEQUENCE [LARGE SCALE GENOMIC DNA]</scope>
</reference>
<evidence type="ECO:0000256" key="2">
    <source>
        <dbReference type="ARBA" id="ARBA00004496"/>
    </source>
</evidence>
<feature type="binding site" evidence="14">
    <location>
        <position position="114"/>
    </location>
    <ligand>
        <name>Zn(2+)</name>
        <dbReference type="ChEBI" id="CHEBI:29105"/>
    </ligand>
</feature>
<dbReference type="GO" id="GO:0005829">
    <property type="term" value="C:cytosol"/>
    <property type="evidence" value="ECO:0007669"/>
    <property type="project" value="TreeGrafter"/>
</dbReference>
<proteinExistence type="inferred from homology"/>
<dbReference type="SUPFAM" id="SSF51182">
    <property type="entry name" value="RmlC-like cupins"/>
    <property type="match status" value="1"/>
</dbReference>
<dbReference type="PROSITE" id="PS00966">
    <property type="entry name" value="PMI_I_2"/>
    <property type="match status" value="1"/>
</dbReference>
<dbReference type="Gene3D" id="2.60.120.10">
    <property type="entry name" value="Jelly Rolls"/>
    <property type="match status" value="2"/>
</dbReference>
<dbReference type="FunFam" id="2.60.120.10:FF:000044">
    <property type="entry name" value="Mannose-6-phosphate isomerase"/>
    <property type="match status" value="1"/>
</dbReference>
<keyword evidence="9 14" id="KW-0862">Zinc</keyword>
<comment type="catalytic activity">
    <reaction evidence="1">
        <text>D-mannose 6-phosphate = D-fructose 6-phosphate</text>
        <dbReference type="Rhea" id="RHEA:12356"/>
        <dbReference type="ChEBI" id="CHEBI:58735"/>
        <dbReference type="ChEBI" id="CHEBI:61527"/>
        <dbReference type="EC" id="5.3.1.8"/>
    </reaction>
</comment>
<organism evidence="18 19">
    <name type="scientific">Pocillopora meandrina</name>
    <dbReference type="NCBI Taxonomy" id="46732"/>
    <lineage>
        <taxon>Eukaryota</taxon>
        <taxon>Metazoa</taxon>
        <taxon>Cnidaria</taxon>
        <taxon>Anthozoa</taxon>
        <taxon>Hexacorallia</taxon>
        <taxon>Scleractinia</taxon>
        <taxon>Astrocoeniina</taxon>
        <taxon>Pocilloporidae</taxon>
        <taxon>Pocillopora</taxon>
    </lineage>
</organism>
<dbReference type="FunFam" id="2.60.120.10:FF:000030">
    <property type="entry name" value="Mannose-6-phosphate isomerase ManA"/>
    <property type="match status" value="1"/>
</dbReference>
<evidence type="ECO:0000313" key="18">
    <source>
        <dbReference type="EMBL" id="CAH3149824.1"/>
    </source>
</evidence>
<evidence type="ECO:0000256" key="12">
    <source>
        <dbReference type="ARBA" id="ARBA00030762"/>
    </source>
</evidence>
<evidence type="ECO:0000313" key="19">
    <source>
        <dbReference type="Proteomes" id="UP001159428"/>
    </source>
</evidence>
<dbReference type="PANTHER" id="PTHR10309">
    <property type="entry name" value="MANNOSE-6-PHOSPHATE ISOMERASE"/>
    <property type="match status" value="1"/>
</dbReference>
<dbReference type="InterPro" id="IPR011051">
    <property type="entry name" value="RmlC_Cupin_sf"/>
</dbReference>
<dbReference type="GO" id="GO:0005975">
    <property type="term" value="P:carbohydrate metabolic process"/>
    <property type="evidence" value="ECO:0007669"/>
    <property type="project" value="InterPro"/>
</dbReference>
<dbReference type="GO" id="GO:0008270">
    <property type="term" value="F:zinc ion binding"/>
    <property type="evidence" value="ECO:0007669"/>
    <property type="project" value="InterPro"/>
</dbReference>
<keyword evidence="10" id="KW-0413">Isomerase</keyword>
<evidence type="ECO:0000256" key="1">
    <source>
        <dbReference type="ARBA" id="ARBA00000757"/>
    </source>
</evidence>
<evidence type="ECO:0000256" key="7">
    <source>
        <dbReference type="ARBA" id="ARBA00022490"/>
    </source>
</evidence>
<dbReference type="InterPro" id="IPR018050">
    <property type="entry name" value="Pmannose_isomerase-type1_CS"/>
</dbReference>
<evidence type="ECO:0000256" key="4">
    <source>
        <dbReference type="ARBA" id="ARBA00010772"/>
    </source>
</evidence>
<feature type="domain" description="Phosphomannose isomerase type I helical insertion" evidence="17">
    <location>
        <begin position="188"/>
        <end position="253"/>
    </location>
</feature>
<dbReference type="InterPro" id="IPR046458">
    <property type="entry name" value="PMI_typeI_hel"/>
</dbReference>
<evidence type="ECO:0000256" key="10">
    <source>
        <dbReference type="ARBA" id="ARBA00023235"/>
    </source>
</evidence>
<dbReference type="PRINTS" id="PR00714">
    <property type="entry name" value="MAN6PISMRASE"/>
</dbReference>
<feature type="active site" evidence="13">
    <location>
        <position position="291"/>
    </location>
</feature>
<dbReference type="Pfam" id="PF20512">
    <property type="entry name" value="PMI_typeI_hel"/>
    <property type="match status" value="1"/>
</dbReference>
<name>A0AAU9XJR9_9CNID</name>
<evidence type="ECO:0000256" key="9">
    <source>
        <dbReference type="ARBA" id="ARBA00022833"/>
    </source>
</evidence>
<protein>
    <recommendedName>
        <fullName evidence="6">Mannose-6-phosphate isomerase</fullName>
        <ecNumber evidence="5">5.3.1.8</ecNumber>
    </recommendedName>
    <alternativeName>
        <fullName evidence="11">Phosphohexomutase</fullName>
    </alternativeName>
    <alternativeName>
        <fullName evidence="12">Phosphomannose isomerase</fullName>
    </alternativeName>
</protein>
<dbReference type="GO" id="GO:0004476">
    <property type="term" value="F:mannose-6-phosphate isomerase activity"/>
    <property type="evidence" value="ECO:0007669"/>
    <property type="project" value="UniProtKB-EC"/>
</dbReference>
<evidence type="ECO:0000256" key="13">
    <source>
        <dbReference type="PIRSR" id="PIRSR001480-1"/>
    </source>
</evidence>
<dbReference type="InterPro" id="IPR001250">
    <property type="entry name" value="Man6P_Isoase-1"/>
</dbReference>
<dbReference type="CDD" id="cd07011">
    <property type="entry name" value="cupin_PMI_type_I_N"/>
    <property type="match status" value="1"/>
</dbReference>
<feature type="domain" description="Phosphomannose isomerase type I catalytic" evidence="16">
    <location>
        <begin position="11"/>
        <end position="156"/>
    </location>
</feature>
<feature type="binding site" evidence="14">
    <location>
        <position position="139"/>
    </location>
    <ligand>
        <name>Zn(2+)</name>
        <dbReference type="ChEBI" id="CHEBI:29105"/>
    </ligand>
</feature>
<comment type="caution">
    <text evidence="18">The sequence shown here is derived from an EMBL/GenBank/DDBJ whole genome shotgun (WGS) entry which is preliminary data.</text>
</comment>
<dbReference type="EMBL" id="CALNXJ010000046">
    <property type="protein sequence ID" value="CAH3149824.1"/>
    <property type="molecule type" value="Genomic_DNA"/>
</dbReference>
<dbReference type="Gene3D" id="1.10.441.10">
    <property type="entry name" value="Phosphomannose Isomerase, domain 2"/>
    <property type="match status" value="1"/>
</dbReference>
<feature type="binding site" evidence="14">
    <location>
        <position position="112"/>
    </location>
    <ligand>
        <name>Zn(2+)</name>
        <dbReference type="ChEBI" id="CHEBI:29105"/>
    </ligand>
</feature>
<dbReference type="PIRSF" id="PIRSF001480">
    <property type="entry name" value="Mannose-6-phosphate_isomerase"/>
    <property type="match status" value="1"/>
</dbReference>
<comment type="pathway">
    <text evidence="3 15">Nucleotide-sugar biosynthesis; GDP-alpha-D-mannose biosynthesis; alpha-D-mannose 1-phosphate from D-fructose 6-phosphate: step 1/2.</text>
</comment>
<keyword evidence="8 14" id="KW-0479">Metal-binding</keyword>
<evidence type="ECO:0000256" key="6">
    <source>
        <dbReference type="ARBA" id="ARBA00018236"/>
    </source>
</evidence>
<dbReference type="EC" id="5.3.1.8" evidence="5"/>
<dbReference type="Pfam" id="PF20511">
    <property type="entry name" value="PMI_typeI_cat"/>
    <property type="match status" value="1"/>
</dbReference>
<evidence type="ECO:0000256" key="15">
    <source>
        <dbReference type="RuleBase" id="RU004248"/>
    </source>
</evidence>
<evidence type="ECO:0000259" key="17">
    <source>
        <dbReference type="Pfam" id="PF20512"/>
    </source>
</evidence>
<evidence type="ECO:0000256" key="11">
    <source>
        <dbReference type="ARBA" id="ARBA00029741"/>
    </source>
</evidence>
<evidence type="ECO:0000259" key="16">
    <source>
        <dbReference type="Pfam" id="PF20511"/>
    </source>
</evidence>
<gene>
    <name evidence="18" type="ORF">PMEA_00024516</name>
</gene>
<evidence type="ECO:0000256" key="14">
    <source>
        <dbReference type="PIRSR" id="PIRSR001480-2"/>
    </source>
</evidence>
<comment type="cofactor">
    <cofactor evidence="14">
        <name>Zn(2+)</name>
        <dbReference type="ChEBI" id="CHEBI:29105"/>
    </cofactor>
    <text evidence="14">Binds 1 zinc ion per subunit.</text>
</comment>
<dbReference type="GO" id="GO:0009298">
    <property type="term" value="P:GDP-mannose biosynthetic process"/>
    <property type="evidence" value="ECO:0007669"/>
    <property type="project" value="InterPro"/>
</dbReference>
<dbReference type="InterPro" id="IPR046457">
    <property type="entry name" value="PMI_typeI_cat"/>
</dbReference>
<feature type="binding site" evidence="14">
    <location>
        <position position="272"/>
    </location>
    <ligand>
        <name>Zn(2+)</name>
        <dbReference type="ChEBI" id="CHEBI:29105"/>
    </ligand>
</feature>
<dbReference type="Proteomes" id="UP001159428">
    <property type="component" value="Unassembled WGS sequence"/>
</dbReference>
<evidence type="ECO:0000256" key="8">
    <source>
        <dbReference type="ARBA" id="ARBA00022723"/>
    </source>
</evidence>
<dbReference type="InterPro" id="IPR016305">
    <property type="entry name" value="Mannose-6-P_Isomerase"/>
</dbReference>
<dbReference type="NCBIfam" id="TIGR00218">
    <property type="entry name" value="manA"/>
    <property type="match status" value="1"/>
</dbReference>